<dbReference type="PROSITE" id="PS50005">
    <property type="entry name" value="TPR"/>
    <property type="match status" value="1"/>
</dbReference>
<proteinExistence type="predicted"/>
<dbReference type="InterPro" id="IPR001789">
    <property type="entry name" value="Sig_transdc_resp-reg_receiver"/>
</dbReference>
<dbReference type="PANTHER" id="PTHR44591:SF3">
    <property type="entry name" value="RESPONSE REGULATORY DOMAIN-CONTAINING PROTEIN"/>
    <property type="match status" value="1"/>
</dbReference>
<dbReference type="eggNOG" id="COG0745">
    <property type="taxonomic scope" value="Bacteria"/>
</dbReference>
<dbReference type="InterPro" id="IPR050595">
    <property type="entry name" value="Bact_response_regulator"/>
</dbReference>
<dbReference type="GO" id="GO:0000160">
    <property type="term" value="P:phosphorelay signal transduction system"/>
    <property type="evidence" value="ECO:0007669"/>
    <property type="project" value="InterPro"/>
</dbReference>
<sequence>MPPGSKPQDAPMTVPTTSASAIASALIVAASDAVARVDRAFFKQARIFAVRHVVSGAEALAAVRRERPSLIFCDATLADMDGRDLVTALRADPELADIPVILAATGGTKAEVLSAVKLGVAGFLLRPYSEDTFRRHLAMAAHMARFAAAERAALARAAAKEADGDVEGAVRGYEALAEAPDDAPRHFEEGMAALAVRDVERAILAFHRALAANKLYVEAHLGLARAWLAKGSQRRYRHYMKQAANACARVQRFAELRDQFVTLLAADEAGFNPFLALGNELVRDRHYAAAVSLFRLALELAPKNADAYVGLSKAYHFLRRPDLAERAVRKGLSLNERHLEARVIHRRLTGQADTSEIPLADDQGKDASVQLPLLLRGVLYLAGLATETLVRPRRSAKAA</sequence>
<dbReference type="Pfam" id="PF14559">
    <property type="entry name" value="TPR_19"/>
    <property type="match status" value="1"/>
</dbReference>
<evidence type="ECO:0000313" key="6">
    <source>
        <dbReference type="Proteomes" id="UP000009071"/>
    </source>
</evidence>
<dbReference type="PROSITE" id="PS50110">
    <property type="entry name" value="RESPONSE_REGULATORY"/>
    <property type="match status" value="1"/>
</dbReference>
<dbReference type="SUPFAM" id="SSF48452">
    <property type="entry name" value="TPR-like"/>
    <property type="match status" value="1"/>
</dbReference>
<dbReference type="SMART" id="SM00028">
    <property type="entry name" value="TPR"/>
    <property type="match status" value="3"/>
</dbReference>
<gene>
    <name evidence="5" type="ordered locus">DMR_19200</name>
</gene>
<evidence type="ECO:0000256" key="3">
    <source>
        <dbReference type="PROSITE-ProRule" id="PRU00339"/>
    </source>
</evidence>
<dbReference type="Pfam" id="PF00072">
    <property type="entry name" value="Response_reg"/>
    <property type="match status" value="1"/>
</dbReference>
<dbReference type="SUPFAM" id="SSF52172">
    <property type="entry name" value="CheY-like"/>
    <property type="match status" value="1"/>
</dbReference>
<evidence type="ECO:0000313" key="5">
    <source>
        <dbReference type="EMBL" id="BAH75411.1"/>
    </source>
</evidence>
<evidence type="ECO:0000256" key="1">
    <source>
        <dbReference type="ARBA" id="ARBA00022553"/>
    </source>
</evidence>
<dbReference type="KEGG" id="dma:DMR_19200"/>
<keyword evidence="6" id="KW-1185">Reference proteome</keyword>
<name>C4XR66_SOLM1</name>
<feature type="domain" description="Response regulatory" evidence="4">
    <location>
        <begin position="24"/>
        <end position="141"/>
    </location>
</feature>
<feature type="repeat" description="TPR" evidence="3">
    <location>
        <begin position="271"/>
        <end position="304"/>
    </location>
</feature>
<feature type="modified residue" description="4-aspartylphosphate" evidence="2">
    <location>
        <position position="74"/>
    </location>
</feature>
<dbReference type="InterPro" id="IPR019734">
    <property type="entry name" value="TPR_rpt"/>
</dbReference>
<accession>C4XR66</accession>
<dbReference type="SMART" id="SM00448">
    <property type="entry name" value="REC"/>
    <property type="match status" value="1"/>
</dbReference>
<dbReference type="EMBL" id="AP010904">
    <property type="protein sequence ID" value="BAH75411.1"/>
    <property type="molecule type" value="Genomic_DNA"/>
</dbReference>
<dbReference type="Proteomes" id="UP000009071">
    <property type="component" value="Chromosome"/>
</dbReference>
<evidence type="ECO:0000256" key="2">
    <source>
        <dbReference type="PROSITE-ProRule" id="PRU00169"/>
    </source>
</evidence>
<dbReference type="AlphaFoldDB" id="C4XR66"/>
<reference evidence="5 6" key="1">
    <citation type="journal article" date="2009" name="Genome Res.">
        <title>Whole genome sequence of Desulfovibrio magneticus strain RS-1 revealed common gene clusters in magnetotactic bacteria.</title>
        <authorList>
            <person name="Nakazawa H."/>
            <person name="Arakaki A."/>
            <person name="Narita-Yamada S."/>
            <person name="Yashiro I."/>
            <person name="Jinno K."/>
            <person name="Aoki N."/>
            <person name="Tsuruyama A."/>
            <person name="Okamura Y."/>
            <person name="Tanikawa S."/>
            <person name="Fujita N."/>
            <person name="Takeyama H."/>
            <person name="Matsunaga T."/>
        </authorList>
    </citation>
    <scope>NUCLEOTIDE SEQUENCE [LARGE SCALE GENOMIC DNA]</scope>
    <source>
        <strain evidence="6">ATCC 700980 / DSM 13731 / RS-1</strain>
    </source>
</reference>
<evidence type="ECO:0000259" key="4">
    <source>
        <dbReference type="PROSITE" id="PS50110"/>
    </source>
</evidence>
<dbReference type="eggNOG" id="COG0457">
    <property type="taxonomic scope" value="Bacteria"/>
</dbReference>
<dbReference type="Gene3D" id="3.40.50.2300">
    <property type="match status" value="1"/>
</dbReference>
<keyword evidence="3" id="KW-0802">TPR repeat</keyword>
<protein>
    <submittedName>
        <fullName evidence="5">Response regulator receiver protein</fullName>
    </submittedName>
</protein>
<dbReference type="InterPro" id="IPR011990">
    <property type="entry name" value="TPR-like_helical_dom_sf"/>
</dbReference>
<keyword evidence="1 2" id="KW-0597">Phosphoprotein</keyword>
<dbReference type="InterPro" id="IPR011006">
    <property type="entry name" value="CheY-like_superfamily"/>
</dbReference>
<organism evidence="5 6">
    <name type="scientific">Solidesulfovibrio magneticus (strain ATCC 700980 / DSM 13731 / RS-1)</name>
    <name type="common">Desulfovibrio magneticus</name>
    <dbReference type="NCBI Taxonomy" id="573370"/>
    <lineage>
        <taxon>Bacteria</taxon>
        <taxon>Pseudomonadati</taxon>
        <taxon>Thermodesulfobacteriota</taxon>
        <taxon>Desulfovibrionia</taxon>
        <taxon>Desulfovibrionales</taxon>
        <taxon>Desulfovibrionaceae</taxon>
        <taxon>Solidesulfovibrio</taxon>
    </lineage>
</organism>
<dbReference type="STRING" id="573370.DMR_19200"/>
<dbReference type="HOGENOM" id="CLU_058595_0_0_7"/>
<dbReference type="Gene3D" id="1.25.40.10">
    <property type="entry name" value="Tetratricopeptide repeat domain"/>
    <property type="match status" value="2"/>
</dbReference>
<dbReference type="PANTHER" id="PTHR44591">
    <property type="entry name" value="STRESS RESPONSE REGULATOR PROTEIN 1"/>
    <property type="match status" value="1"/>
</dbReference>